<dbReference type="SUPFAM" id="SSF53448">
    <property type="entry name" value="Nucleotide-diphospho-sugar transferases"/>
    <property type="match status" value="1"/>
</dbReference>
<dbReference type="HOGENOM" id="CLU_770370_0_0_1"/>
<dbReference type="Gene3D" id="3.90.550.10">
    <property type="entry name" value="Spore Coat Polysaccharide Biosynthesis Protein SpsA, Chain A"/>
    <property type="match status" value="1"/>
</dbReference>
<dbReference type="InterPro" id="IPR029044">
    <property type="entry name" value="Nucleotide-diphossugar_trans"/>
</dbReference>
<dbReference type="Pfam" id="PF01501">
    <property type="entry name" value="Glyco_transf_8"/>
    <property type="match status" value="1"/>
</dbReference>
<dbReference type="InterPro" id="IPR002495">
    <property type="entry name" value="Glyco_trans_8"/>
</dbReference>
<name>A0A0D3KHP9_EMIH1</name>
<keyword evidence="2" id="KW-1185">Reference proteome</keyword>
<organism evidence="1 2">
    <name type="scientific">Emiliania huxleyi (strain CCMP1516)</name>
    <dbReference type="NCBI Taxonomy" id="280463"/>
    <lineage>
        <taxon>Eukaryota</taxon>
        <taxon>Haptista</taxon>
        <taxon>Haptophyta</taxon>
        <taxon>Prymnesiophyceae</taxon>
        <taxon>Isochrysidales</taxon>
        <taxon>Noelaerhabdaceae</taxon>
        <taxon>Emiliania</taxon>
    </lineage>
</organism>
<dbReference type="EnsemblProtists" id="EOD35284">
    <property type="protein sequence ID" value="EOD35284"/>
    <property type="gene ID" value="EMIHUDRAFT_227604"/>
</dbReference>
<protein>
    <submittedName>
        <fullName evidence="1">Uncharacterized protein</fullName>
    </submittedName>
</protein>
<proteinExistence type="predicted"/>
<dbReference type="STRING" id="2903.R1FPE5"/>
<evidence type="ECO:0000313" key="1">
    <source>
        <dbReference type="EnsemblProtists" id="EOD35284"/>
    </source>
</evidence>
<dbReference type="PANTHER" id="PTHR11183">
    <property type="entry name" value="GLYCOGENIN SUBFAMILY MEMBER"/>
    <property type="match status" value="1"/>
</dbReference>
<dbReference type="InterPro" id="IPR050587">
    <property type="entry name" value="GNT1/Glycosyltrans_8"/>
</dbReference>
<dbReference type="GO" id="GO:0016757">
    <property type="term" value="F:glycosyltransferase activity"/>
    <property type="evidence" value="ECO:0007669"/>
    <property type="project" value="InterPro"/>
</dbReference>
<dbReference type="KEGG" id="ehx:EMIHUDRAFT_227604"/>
<reference evidence="1" key="2">
    <citation type="submission" date="2024-10" db="UniProtKB">
        <authorList>
            <consortium name="EnsemblProtists"/>
        </authorList>
    </citation>
    <scope>IDENTIFICATION</scope>
</reference>
<reference evidence="2" key="1">
    <citation type="journal article" date="2013" name="Nature">
        <title>Pan genome of the phytoplankton Emiliania underpins its global distribution.</title>
        <authorList>
            <person name="Read B.A."/>
            <person name="Kegel J."/>
            <person name="Klute M.J."/>
            <person name="Kuo A."/>
            <person name="Lefebvre S.C."/>
            <person name="Maumus F."/>
            <person name="Mayer C."/>
            <person name="Miller J."/>
            <person name="Monier A."/>
            <person name="Salamov A."/>
            <person name="Young J."/>
            <person name="Aguilar M."/>
            <person name="Claverie J.M."/>
            <person name="Frickenhaus S."/>
            <person name="Gonzalez K."/>
            <person name="Herman E.K."/>
            <person name="Lin Y.C."/>
            <person name="Napier J."/>
            <person name="Ogata H."/>
            <person name="Sarno A.F."/>
            <person name="Shmutz J."/>
            <person name="Schroeder D."/>
            <person name="de Vargas C."/>
            <person name="Verret F."/>
            <person name="von Dassow P."/>
            <person name="Valentin K."/>
            <person name="Van de Peer Y."/>
            <person name="Wheeler G."/>
            <person name="Dacks J.B."/>
            <person name="Delwiche C.F."/>
            <person name="Dyhrman S.T."/>
            <person name="Glockner G."/>
            <person name="John U."/>
            <person name="Richards T."/>
            <person name="Worden A.Z."/>
            <person name="Zhang X."/>
            <person name="Grigoriev I.V."/>
            <person name="Allen A.E."/>
            <person name="Bidle K."/>
            <person name="Borodovsky M."/>
            <person name="Bowler C."/>
            <person name="Brownlee C."/>
            <person name="Cock J.M."/>
            <person name="Elias M."/>
            <person name="Gladyshev V.N."/>
            <person name="Groth M."/>
            <person name="Guda C."/>
            <person name="Hadaegh A."/>
            <person name="Iglesias-Rodriguez M.D."/>
            <person name="Jenkins J."/>
            <person name="Jones B.M."/>
            <person name="Lawson T."/>
            <person name="Leese F."/>
            <person name="Lindquist E."/>
            <person name="Lobanov A."/>
            <person name="Lomsadze A."/>
            <person name="Malik S.B."/>
            <person name="Marsh M.E."/>
            <person name="Mackinder L."/>
            <person name="Mock T."/>
            <person name="Mueller-Roeber B."/>
            <person name="Pagarete A."/>
            <person name="Parker M."/>
            <person name="Probert I."/>
            <person name="Quesneville H."/>
            <person name="Raines C."/>
            <person name="Rensing S.A."/>
            <person name="Riano-Pachon D.M."/>
            <person name="Richier S."/>
            <person name="Rokitta S."/>
            <person name="Shiraiwa Y."/>
            <person name="Soanes D.M."/>
            <person name="van der Giezen M."/>
            <person name="Wahlund T.M."/>
            <person name="Williams B."/>
            <person name="Wilson W."/>
            <person name="Wolfe G."/>
            <person name="Wurch L.L."/>
        </authorList>
    </citation>
    <scope>NUCLEOTIDE SEQUENCE</scope>
</reference>
<dbReference type="Proteomes" id="UP000013827">
    <property type="component" value="Unassembled WGS sequence"/>
</dbReference>
<dbReference type="eggNOG" id="KOG1950">
    <property type="taxonomic scope" value="Eukaryota"/>
</dbReference>
<dbReference type="RefSeq" id="XP_005787713.1">
    <property type="nucleotide sequence ID" value="XM_005787656.1"/>
</dbReference>
<dbReference type="AlphaFoldDB" id="A0A0D3KHP9"/>
<sequence>MLRLVRRVLQHHQTASASLCAQQYQAGHVRLSGTSLSTIVRSYSSAHWQQLGHNGGSHRVALCTAPDFLAAIQQRPAPMNDTVPSCSLELSRHGCYSKIKGLVGRTNAAVNYLCGYMGKFAFVLVLRLMANHTTNPHGAPATGRHTRIGKIRGALRAVVSLQLVKSRFPTVLLADGLTDAEATLFITKNVTVLPLGPLPKGLTLPNGGLKKKALTFSKLSVWGLTQFDKVVVLDGDTVVRRNVDHLLAIPTPAAAMDPKWASAGEFLHGMKHIQRPSLLPFNSGVMVVRPDALVHAQMIELAGELWSYDLGDQGFLAAFFANKSIPVHELPRRYNLGDWCKQADEIEQAFIFHLFAGPAA</sequence>
<dbReference type="PaxDb" id="2903-EOD35284"/>
<evidence type="ECO:0000313" key="2">
    <source>
        <dbReference type="Proteomes" id="UP000013827"/>
    </source>
</evidence>
<dbReference type="GeneID" id="17280554"/>
<accession>A0A0D3KHP9</accession>